<name>A0A1G5SD86_9PROT</name>
<sequence length="67" mass="7958">MYRHIPTNFIMMLLASELHKFKTILTNPQHKQFRAFLKTHPSLLTKNVSLHINYMLRQHFLPAPSLT</sequence>
<reference evidence="1 2" key="1">
    <citation type="submission" date="2016-10" db="EMBL/GenBank/DDBJ databases">
        <authorList>
            <person name="de Groot N.N."/>
        </authorList>
    </citation>
    <scope>NUCLEOTIDE SEQUENCE [LARGE SCALE GENOMIC DNA]</scope>
    <source>
        <strain evidence="1">1</strain>
    </source>
</reference>
<organism evidence="1 2">
    <name type="scientific">Nitrosomonas mobilis</name>
    <dbReference type="NCBI Taxonomy" id="51642"/>
    <lineage>
        <taxon>Bacteria</taxon>
        <taxon>Pseudomonadati</taxon>
        <taxon>Pseudomonadota</taxon>
        <taxon>Betaproteobacteria</taxon>
        <taxon>Nitrosomonadales</taxon>
        <taxon>Nitrosomonadaceae</taxon>
        <taxon>Nitrosomonas</taxon>
    </lineage>
</organism>
<evidence type="ECO:0000313" key="1">
    <source>
        <dbReference type="EMBL" id="SCZ85166.1"/>
    </source>
</evidence>
<dbReference type="AlphaFoldDB" id="A0A1G5SD86"/>
<keyword evidence="2" id="KW-1185">Reference proteome</keyword>
<gene>
    <name evidence="1" type="ORF">NSMM_350030</name>
</gene>
<protein>
    <submittedName>
        <fullName evidence="1">Uncharacterized protein</fullName>
    </submittedName>
</protein>
<dbReference type="EMBL" id="FMWO01000042">
    <property type="protein sequence ID" value="SCZ85166.1"/>
    <property type="molecule type" value="Genomic_DNA"/>
</dbReference>
<proteinExistence type="predicted"/>
<accession>A0A1G5SD86</accession>
<evidence type="ECO:0000313" key="2">
    <source>
        <dbReference type="Proteomes" id="UP000198729"/>
    </source>
</evidence>
<dbReference type="Proteomes" id="UP000198729">
    <property type="component" value="Unassembled WGS sequence"/>
</dbReference>